<dbReference type="InterPro" id="IPR027417">
    <property type="entry name" value="P-loop_NTPase"/>
</dbReference>
<dbReference type="InterPro" id="IPR017871">
    <property type="entry name" value="ABC_transporter-like_CS"/>
</dbReference>
<evidence type="ECO:0000256" key="3">
    <source>
        <dbReference type="ARBA" id="ARBA00022448"/>
    </source>
</evidence>
<dbReference type="PANTHER" id="PTHR43297:SF14">
    <property type="entry name" value="ATPASE AAA-TYPE CORE DOMAIN-CONTAINING PROTEIN"/>
    <property type="match status" value="1"/>
</dbReference>
<evidence type="ECO:0000259" key="10">
    <source>
        <dbReference type="PROSITE" id="PS50893"/>
    </source>
</evidence>
<evidence type="ECO:0000313" key="11">
    <source>
        <dbReference type="EMBL" id="MBK4346584.1"/>
    </source>
</evidence>
<accession>A0A934SJN4</accession>
<sequence>MTEPLLRVDALSVDSLSVDSPGSGSPGGALLRDVSFELAAGERLGLIGESGSGKSLTALSITGLLPDGLAADGSILLGGAQVVGSRERDLVELRGRVASVVFQEPLTALDPLMRLGRQIAEPIQRYRTLSRAELRAAVRDALVEVGLDEVDRIARAYPHEVSGGQRQRVAIAMALATRPQLLIADEPTTALDVTVQAGILDLLDRVISERGMSLLFISHDLAVVSRVADRVVLLRHGEVVDRGSLADLIARPQHPYTRELVAGARELDSAIDNPGSLA</sequence>
<dbReference type="InterPro" id="IPR003593">
    <property type="entry name" value="AAA+_ATPase"/>
</dbReference>
<dbReference type="InterPro" id="IPR050388">
    <property type="entry name" value="ABC_Ni/Peptide_Import"/>
</dbReference>
<protein>
    <submittedName>
        <fullName evidence="11">ABC transporter ATP-binding protein</fullName>
    </submittedName>
</protein>
<keyword evidence="3" id="KW-0813">Transport</keyword>
<dbReference type="SMART" id="SM00382">
    <property type="entry name" value="AAA"/>
    <property type="match status" value="1"/>
</dbReference>
<evidence type="ECO:0000256" key="8">
    <source>
        <dbReference type="ARBA" id="ARBA00022967"/>
    </source>
</evidence>
<dbReference type="GO" id="GO:0005886">
    <property type="term" value="C:plasma membrane"/>
    <property type="evidence" value="ECO:0007669"/>
    <property type="project" value="UniProtKB-SubCell"/>
</dbReference>
<dbReference type="Gene3D" id="3.40.50.300">
    <property type="entry name" value="P-loop containing nucleotide triphosphate hydrolases"/>
    <property type="match status" value="1"/>
</dbReference>
<dbReference type="PANTHER" id="PTHR43297">
    <property type="entry name" value="OLIGOPEPTIDE TRANSPORT ATP-BINDING PROTEIN APPD"/>
    <property type="match status" value="1"/>
</dbReference>
<keyword evidence="9" id="KW-0472">Membrane</keyword>
<dbReference type="PROSITE" id="PS50893">
    <property type="entry name" value="ABC_TRANSPORTER_2"/>
    <property type="match status" value="1"/>
</dbReference>
<dbReference type="Proteomes" id="UP000636458">
    <property type="component" value="Unassembled WGS sequence"/>
</dbReference>
<comment type="subcellular location">
    <subcellularLocation>
        <location evidence="1">Cell membrane</location>
        <topology evidence="1">Peripheral membrane protein</topology>
    </subcellularLocation>
</comment>
<keyword evidence="4" id="KW-1003">Cell membrane</keyword>
<evidence type="ECO:0000256" key="7">
    <source>
        <dbReference type="ARBA" id="ARBA00022840"/>
    </source>
</evidence>
<organism evidence="11 12">
    <name type="scientific">Lacisediminihabitans changchengi</name>
    <dbReference type="NCBI Taxonomy" id="2787634"/>
    <lineage>
        <taxon>Bacteria</taxon>
        <taxon>Bacillati</taxon>
        <taxon>Actinomycetota</taxon>
        <taxon>Actinomycetes</taxon>
        <taxon>Micrococcales</taxon>
        <taxon>Microbacteriaceae</taxon>
        <taxon>Lacisediminihabitans</taxon>
    </lineage>
</organism>
<gene>
    <name evidence="11" type="ORF">IV501_02950</name>
</gene>
<keyword evidence="6" id="KW-0547">Nucleotide-binding</keyword>
<name>A0A934SJN4_9MICO</name>
<keyword evidence="12" id="KW-1185">Reference proteome</keyword>
<dbReference type="EMBL" id="JAEPES010000001">
    <property type="protein sequence ID" value="MBK4346584.1"/>
    <property type="molecule type" value="Genomic_DNA"/>
</dbReference>
<comment type="similarity">
    <text evidence="2">Belongs to the ABC transporter superfamily.</text>
</comment>
<keyword evidence="5" id="KW-0997">Cell inner membrane</keyword>
<keyword evidence="7 11" id="KW-0067">ATP-binding</keyword>
<dbReference type="GO" id="GO:0005524">
    <property type="term" value="F:ATP binding"/>
    <property type="evidence" value="ECO:0007669"/>
    <property type="project" value="UniProtKB-KW"/>
</dbReference>
<dbReference type="CDD" id="cd03257">
    <property type="entry name" value="ABC_NikE_OppD_transporters"/>
    <property type="match status" value="1"/>
</dbReference>
<comment type="caution">
    <text evidence="11">The sequence shown here is derived from an EMBL/GenBank/DDBJ whole genome shotgun (WGS) entry which is preliminary data.</text>
</comment>
<dbReference type="InterPro" id="IPR003439">
    <property type="entry name" value="ABC_transporter-like_ATP-bd"/>
</dbReference>
<evidence type="ECO:0000256" key="4">
    <source>
        <dbReference type="ARBA" id="ARBA00022475"/>
    </source>
</evidence>
<evidence type="ECO:0000313" key="12">
    <source>
        <dbReference type="Proteomes" id="UP000636458"/>
    </source>
</evidence>
<dbReference type="Pfam" id="PF00005">
    <property type="entry name" value="ABC_tran"/>
    <property type="match status" value="1"/>
</dbReference>
<dbReference type="GO" id="GO:0016887">
    <property type="term" value="F:ATP hydrolysis activity"/>
    <property type="evidence" value="ECO:0007669"/>
    <property type="project" value="InterPro"/>
</dbReference>
<evidence type="ECO:0000256" key="6">
    <source>
        <dbReference type="ARBA" id="ARBA00022741"/>
    </source>
</evidence>
<keyword evidence="8" id="KW-1278">Translocase</keyword>
<evidence type="ECO:0000256" key="5">
    <source>
        <dbReference type="ARBA" id="ARBA00022519"/>
    </source>
</evidence>
<dbReference type="SUPFAM" id="SSF52540">
    <property type="entry name" value="P-loop containing nucleoside triphosphate hydrolases"/>
    <property type="match status" value="1"/>
</dbReference>
<proteinExistence type="inferred from homology"/>
<evidence type="ECO:0000256" key="2">
    <source>
        <dbReference type="ARBA" id="ARBA00005417"/>
    </source>
</evidence>
<evidence type="ECO:0000256" key="9">
    <source>
        <dbReference type="ARBA" id="ARBA00023136"/>
    </source>
</evidence>
<reference evidence="11" key="1">
    <citation type="submission" date="2021-01" db="EMBL/GenBank/DDBJ databases">
        <title>Lacisediminihabitans sp. nov. strain G11-30, isolated from Antarctic Soil.</title>
        <authorList>
            <person name="Li J."/>
        </authorList>
    </citation>
    <scope>NUCLEOTIDE SEQUENCE</scope>
    <source>
        <strain evidence="11">G11-30</strain>
    </source>
</reference>
<feature type="domain" description="ABC transporter" evidence="10">
    <location>
        <begin position="11"/>
        <end position="261"/>
    </location>
</feature>
<dbReference type="PROSITE" id="PS00211">
    <property type="entry name" value="ABC_TRANSPORTER_1"/>
    <property type="match status" value="1"/>
</dbReference>
<dbReference type="RefSeq" id="WP_200554906.1">
    <property type="nucleotide sequence ID" value="NZ_JAEPES010000001.1"/>
</dbReference>
<dbReference type="AlphaFoldDB" id="A0A934SJN4"/>
<evidence type="ECO:0000256" key="1">
    <source>
        <dbReference type="ARBA" id="ARBA00004202"/>
    </source>
</evidence>